<organism evidence="4 5">
    <name type="scientific">Fusibacter bizertensis</name>
    <dbReference type="NCBI Taxonomy" id="1488331"/>
    <lineage>
        <taxon>Bacteria</taxon>
        <taxon>Bacillati</taxon>
        <taxon>Bacillota</taxon>
        <taxon>Clostridia</taxon>
        <taxon>Eubacteriales</taxon>
        <taxon>Eubacteriales Family XII. Incertae Sedis</taxon>
        <taxon>Fusibacter</taxon>
    </lineage>
</organism>
<evidence type="ECO:0000313" key="5">
    <source>
        <dbReference type="Proteomes" id="UP001158045"/>
    </source>
</evidence>
<dbReference type="Proteomes" id="UP001158045">
    <property type="component" value="Unassembled WGS sequence"/>
</dbReference>
<keyword evidence="5" id="KW-1185">Reference proteome</keyword>
<dbReference type="EMBL" id="JARYZI010000012">
    <property type="protein sequence ID" value="MDH8679457.1"/>
    <property type="molecule type" value="Genomic_DNA"/>
</dbReference>
<sequence length="504" mass="56904">MKKYLVVLLCIVMALSAIGCSGEEKSMNSTQETTNEVVTSANNNEATTEKMESEESNSVRVLTDVLNVRDGHNLDSNVIGKLEKDAVVEVQEIYFGDEGKQWLKIIDGDTTGWIAEWYCIDNYEYENKILKNNLLPAYEGKVPTIKGSMSSTFDEIKSLYNDKLELTQYWGSPGLYNDDVLYQFGDSDLVFISVTPKESIYGVSPSMSIEDVRGIVGEPNLQVTVDDPEGMAVYEDGSIILSYFTGAYTVEFVFNTDSQLTHIGLSKPVLESSNSNASKDSSVAASNSSNSKSSFKEKFNQESWYNSILYYEENPTEDYAKACIAAFEDKVKDMLPQMEEVDMPKAEGYMGTYDYKDLNYFYPNIDTVENTLNVYEMEEPFKSHLVTFGEDEIFIPALIAYATEGNVQSDKIGVTIRKELIKPIQEMYKKIGKSMSEVSMNIQPLYLPTENWNSNDQYIQSSDVTYPKVFIDNYEALSKFDGADTWKVEVIYPLEVVDQFSLED</sequence>
<comment type="caution">
    <text evidence="4">The sequence shown here is derived from an EMBL/GenBank/DDBJ whole genome shotgun (WGS) entry which is preliminary data.</text>
</comment>
<protein>
    <submittedName>
        <fullName evidence="4">SH3 domain-containing protein</fullName>
    </submittedName>
</protein>
<dbReference type="SMART" id="SM00287">
    <property type="entry name" value="SH3b"/>
    <property type="match status" value="1"/>
</dbReference>
<dbReference type="InterPro" id="IPR003646">
    <property type="entry name" value="SH3-like_bac-type"/>
</dbReference>
<dbReference type="PROSITE" id="PS51781">
    <property type="entry name" value="SH3B"/>
    <property type="match status" value="1"/>
</dbReference>
<evidence type="ECO:0000256" key="2">
    <source>
        <dbReference type="SAM" id="SignalP"/>
    </source>
</evidence>
<feature type="region of interest" description="Disordered" evidence="1">
    <location>
        <begin position="271"/>
        <end position="293"/>
    </location>
</feature>
<dbReference type="Pfam" id="PF08239">
    <property type="entry name" value="SH3_3"/>
    <property type="match status" value="1"/>
</dbReference>
<feature type="region of interest" description="Disordered" evidence="1">
    <location>
        <begin position="24"/>
        <end position="54"/>
    </location>
</feature>
<feature type="domain" description="SH3b" evidence="3">
    <location>
        <begin position="54"/>
        <end position="123"/>
    </location>
</feature>
<keyword evidence="2" id="KW-0732">Signal</keyword>
<dbReference type="PROSITE" id="PS51257">
    <property type="entry name" value="PROKAR_LIPOPROTEIN"/>
    <property type="match status" value="1"/>
</dbReference>
<feature type="signal peptide" evidence="2">
    <location>
        <begin position="1"/>
        <end position="19"/>
    </location>
</feature>
<accession>A0ABT6NGD7</accession>
<evidence type="ECO:0000256" key="1">
    <source>
        <dbReference type="SAM" id="MobiDB-lite"/>
    </source>
</evidence>
<reference evidence="4 5" key="1">
    <citation type="submission" date="2023-04" db="EMBL/GenBank/DDBJ databases">
        <title>Fusibacter bizertensis strain WBS, isolated from littoral bottom sediments of the Arctic seas - biochemical and genomic analysis.</title>
        <authorList>
            <person name="Brioukhanov A.L."/>
        </authorList>
    </citation>
    <scope>NUCLEOTIDE SEQUENCE [LARGE SCALE GENOMIC DNA]</scope>
    <source>
        <strain evidence="4 5">WBS</strain>
    </source>
</reference>
<dbReference type="Gene3D" id="2.30.30.40">
    <property type="entry name" value="SH3 Domains"/>
    <property type="match status" value="1"/>
</dbReference>
<feature type="compositionally biased region" description="Polar residues" evidence="1">
    <location>
        <begin position="27"/>
        <end position="46"/>
    </location>
</feature>
<dbReference type="RefSeq" id="WP_281095353.1">
    <property type="nucleotide sequence ID" value="NZ_JARYZI010000012.1"/>
</dbReference>
<proteinExistence type="predicted"/>
<name>A0ABT6NGD7_9FIRM</name>
<gene>
    <name evidence="4" type="ORF">QE109_14965</name>
</gene>
<evidence type="ECO:0000259" key="3">
    <source>
        <dbReference type="PROSITE" id="PS51781"/>
    </source>
</evidence>
<evidence type="ECO:0000313" key="4">
    <source>
        <dbReference type="EMBL" id="MDH8679457.1"/>
    </source>
</evidence>
<feature type="chain" id="PRO_5045289524" evidence="2">
    <location>
        <begin position="20"/>
        <end position="504"/>
    </location>
</feature>
<feature type="compositionally biased region" description="Low complexity" evidence="1">
    <location>
        <begin position="272"/>
        <end position="293"/>
    </location>
</feature>